<evidence type="ECO:0000256" key="11">
    <source>
        <dbReference type="ARBA" id="ARBA00023152"/>
    </source>
</evidence>
<dbReference type="AlphaFoldDB" id="A0A2P5WL42"/>
<evidence type="ECO:0000256" key="2">
    <source>
        <dbReference type="ARBA" id="ARBA00004997"/>
    </source>
</evidence>
<dbReference type="GO" id="GO:0030955">
    <property type="term" value="F:potassium ion binding"/>
    <property type="evidence" value="ECO:0007669"/>
    <property type="project" value="InterPro"/>
</dbReference>
<dbReference type="EMBL" id="KZ667214">
    <property type="protein sequence ID" value="PPR91806.1"/>
    <property type="molecule type" value="Genomic_DNA"/>
</dbReference>
<dbReference type="InterPro" id="IPR001697">
    <property type="entry name" value="Pyr_Knase"/>
</dbReference>
<dbReference type="GO" id="GO:0004743">
    <property type="term" value="F:pyruvate kinase activity"/>
    <property type="evidence" value="ECO:0007669"/>
    <property type="project" value="UniProtKB-EC"/>
</dbReference>
<keyword evidence="12" id="KW-0670">Pyruvate</keyword>
<evidence type="ECO:0000313" key="15">
    <source>
        <dbReference type="Proteomes" id="UP000239757"/>
    </source>
</evidence>
<evidence type="ECO:0000256" key="4">
    <source>
        <dbReference type="ARBA" id="ARBA00012142"/>
    </source>
</evidence>
<evidence type="ECO:0000256" key="10">
    <source>
        <dbReference type="ARBA" id="ARBA00022842"/>
    </source>
</evidence>
<dbReference type="PANTHER" id="PTHR11817">
    <property type="entry name" value="PYRUVATE KINASE"/>
    <property type="match status" value="1"/>
</dbReference>
<sequence length="79" mass="9023">MANIDIDGILKELPNDGRIAKTKIVCILSLTWRLIPMIGKLLRADMNVACLNFSHGSHEYHQETLNNLEKLTTLITMMW</sequence>
<evidence type="ECO:0000256" key="3">
    <source>
        <dbReference type="ARBA" id="ARBA00008663"/>
    </source>
</evidence>
<dbReference type="EC" id="2.7.1.40" evidence="4"/>
<evidence type="ECO:0000256" key="9">
    <source>
        <dbReference type="ARBA" id="ARBA00022840"/>
    </source>
</evidence>
<name>A0A2P5WL42_GOSBA</name>
<evidence type="ECO:0000256" key="8">
    <source>
        <dbReference type="ARBA" id="ARBA00022777"/>
    </source>
</evidence>
<evidence type="ECO:0000256" key="5">
    <source>
        <dbReference type="ARBA" id="ARBA00022679"/>
    </source>
</evidence>
<dbReference type="Proteomes" id="UP000239757">
    <property type="component" value="Unassembled WGS sequence"/>
</dbReference>
<keyword evidence="9" id="KW-0067">ATP-binding</keyword>
<proteinExistence type="inferred from homology"/>
<keyword evidence="11" id="KW-0324">Glycolysis</keyword>
<dbReference type="GO" id="GO:0016301">
    <property type="term" value="F:kinase activity"/>
    <property type="evidence" value="ECO:0007669"/>
    <property type="project" value="UniProtKB-KW"/>
</dbReference>
<dbReference type="Pfam" id="PF00224">
    <property type="entry name" value="PK"/>
    <property type="match status" value="1"/>
</dbReference>
<comment type="pathway">
    <text evidence="2">Carbohydrate degradation; glycolysis; pyruvate from D-glyceraldehyde 3-phosphate: step 5/5.</text>
</comment>
<keyword evidence="7" id="KW-0547">Nucleotide-binding</keyword>
<evidence type="ECO:0000313" key="14">
    <source>
        <dbReference type="EMBL" id="PPR91806.1"/>
    </source>
</evidence>
<evidence type="ECO:0000259" key="13">
    <source>
        <dbReference type="Pfam" id="PF00224"/>
    </source>
</evidence>
<accession>A0A2P5WL42</accession>
<dbReference type="InterPro" id="IPR040442">
    <property type="entry name" value="Pyrv_kinase-like_dom_sf"/>
</dbReference>
<evidence type="ECO:0000256" key="1">
    <source>
        <dbReference type="ARBA" id="ARBA00001958"/>
    </source>
</evidence>
<dbReference type="Gene3D" id="3.20.20.60">
    <property type="entry name" value="Phosphoenolpyruvate-binding domains"/>
    <property type="match status" value="1"/>
</dbReference>
<dbReference type="GO" id="GO:0005524">
    <property type="term" value="F:ATP binding"/>
    <property type="evidence" value="ECO:0007669"/>
    <property type="project" value="UniProtKB-KW"/>
</dbReference>
<dbReference type="OrthoDB" id="108365at2759"/>
<reference evidence="14 15" key="1">
    <citation type="submission" date="2015-01" db="EMBL/GenBank/DDBJ databases">
        <title>Genome of allotetraploid Gossypium barbadense reveals genomic plasticity and fiber elongation in cotton evolution.</title>
        <authorList>
            <person name="Chen X."/>
            <person name="Liu X."/>
            <person name="Zhao B."/>
            <person name="Zheng H."/>
            <person name="Hu Y."/>
            <person name="Lu G."/>
            <person name="Yang C."/>
            <person name="Chen J."/>
            <person name="Shan C."/>
            <person name="Zhang L."/>
            <person name="Zhou Y."/>
            <person name="Wang L."/>
            <person name="Guo W."/>
            <person name="Bai Y."/>
            <person name="Ruan J."/>
            <person name="Shangguan X."/>
            <person name="Mao Y."/>
            <person name="Jiang J."/>
            <person name="Zhu Y."/>
            <person name="Lei J."/>
            <person name="Kang H."/>
            <person name="Chen S."/>
            <person name="He X."/>
            <person name="Wang R."/>
            <person name="Wang Y."/>
            <person name="Chen J."/>
            <person name="Wang L."/>
            <person name="Yu S."/>
            <person name="Wang B."/>
            <person name="Wei J."/>
            <person name="Song S."/>
            <person name="Lu X."/>
            <person name="Gao Z."/>
            <person name="Gu W."/>
            <person name="Deng X."/>
            <person name="Ma D."/>
            <person name="Wang S."/>
            <person name="Liang W."/>
            <person name="Fang L."/>
            <person name="Cai C."/>
            <person name="Zhu X."/>
            <person name="Zhou B."/>
            <person name="Zhang Y."/>
            <person name="Chen Z."/>
            <person name="Xu S."/>
            <person name="Zhu R."/>
            <person name="Wang S."/>
            <person name="Zhang T."/>
            <person name="Zhao G."/>
        </authorList>
    </citation>
    <scope>NUCLEOTIDE SEQUENCE [LARGE SCALE GENOMIC DNA]</scope>
    <source>
        <strain evidence="15">cv. Xinhai21</strain>
        <tissue evidence="14">Leaf</tissue>
    </source>
</reference>
<evidence type="ECO:0000256" key="6">
    <source>
        <dbReference type="ARBA" id="ARBA00022723"/>
    </source>
</evidence>
<comment type="cofactor">
    <cofactor evidence="1">
        <name>K(+)</name>
        <dbReference type="ChEBI" id="CHEBI:29103"/>
    </cofactor>
</comment>
<dbReference type="UniPathway" id="UPA00109">
    <property type="reaction ID" value="UER00188"/>
</dbReference>
<dbReference type="InterPro" id="IPR015793">
    <property type="entry name" value="Pyrv_Knase_brl"/>
</dbReference>
<evidence type="ECO:0000256" key="12">
    <source>
        <dbReference type="ARBA" id="ARBA00023317"/>
    </source>
</evidence>
<evidence type="ECO:0000256" key="7">
    <source>
        <dbReference type="ARBA" id="ARBA00022741"/>
    </source>
</evidence>
<dbReference type="GO" id="GO:0000287">
    <property type="term" value="F:magnesium ion binding"/>
    <property type="evidence" value="ECO:0007669"/>
    <property type="project" value="InterPro"/>
</dbReference>
<keyword evidence="10" id="KW-0460">Magnesium</keyword>
<dbReference type="SUPFAM" id="SSF51621">
    <property type="entry name" value="Phosphoenolpyruvate/pyruvate domain"/>
    <property type="match status" value="1"/>
</dbReference>
<gene>
    <name evidence="14" type="ORF">GOBAR_AA28886</name>
</gene>
<comment type="similarity">
    <text evidence="3">Belongs to the pyruvate kinase family.</text>
</comment>
<keyword evidence="6" id="KW-0479">Metal-binding</keyword>
<protein>
    <recommendedName>
        <fullName evidence="4">pyruvate kinase</fullName>
        <ecNumber evidence="4">2.7.1.40</ecNumber>
    </recommendedName>
</protein>
<organism evidence="14 15">
    <name type="scientific">Gossypium barbadense</name>
    <name type="common">Sea Island cotton</name>
    <name type="synonym">Hibiscus barbadensis</name>
    <dbReference type="NCBI Taxonomy" id="3634"/>
    <lineage>
        <taxon>Eukaryota</taxon>
        <taxon>Viridiplantae</taxon>
        <taxon>Streptophyta</taxon>
        <taxon>Embryophyta</taxon>
        <taxon>Tracheophyta</taxon>
        <taxon>Spermatophyta</taxon>
        <taxon>Magnoliopsida</taxon>
        <taxon>eudicotyledons</taxon>
        <taxon>Gunneridae</taxon>
        <taxon>Pentapetalae</taxon>
        <taxon>rosids</taxon>
        <taxon>malvids</taxon>
        <taxon>Malvales</taxon>
        <taxon>Malvaceae</taxon>
        <taxon>Malvoideae</taxon>
        <taxon>Gossypium</taxon>
    </lineage>
</organism>
<dbReference type="InterPro" id="IPR015813">
    <property type="entry name" value="Pyrv/PenolPyrv_kinase-like_dom"/>
</dbReference>
<keyword evidence="5" id="KW-0808">Transferase</keyword>
<keyword evidence="8" id="KW-0418">Kinase</keyword>
<feature type="domain" description="Pyruvate kinase barrel" evidence="13">
    <location>
        <begin position="20"/>
        <end position="72"/>
    </location>
</feature>